<dbReference type="RefSeq" id="WP_267613594.1">
    <property type="nucleotide sequence ID" value="NZ_JAOVZQ010000001.1"/>
</dbReference>
<gene>
    <name evidence="7" type="ORF">OEG82_17080</name>
</gene>
<evidence type="ECO:0000256" key="6">
    <source>
        <dbReference type="SAM" id="MobiDB-lite"/>
    </source>
</evidence>
<protein>
    <recommendedName>
        <fullName evidence="9">Peroxidase</fullName>
    </recommendedName>
</protein>
<proteinExistence type="predicted"/>
<dbReference type="PANTHER" id="PTHR30521:SF5">
    <property type="entry name" value="BLR4509 PROTEIN"/>
    <property type="match status" value="1"/>
</dbReference>
<evidence type="ECO:0000313" key="8">
    <source>
        <dbReference type="Proteomes" id="UP001081283"/>
    </source>
</evidence>
<dbReference type="PANTHER" id="PTHR30521">
    <property type="entry name" value="DEFERROCHELATASE/PEROXIDASE"/>
    <property type="match status" value="1"/>
</dbReference>
<accession>A0ABT3YIJ2</accession>
<keyword evidence="4" id="KW-0560">Oxidoreductase</keyword>
<dbReference type="Proteomes" id="UP001081283">
    <property type="component" value="Unassembled WGS sequence"/>
</dbReference>
<dbReference type="InterPro" id="IPR011008">
    <property type="entry name" value="Dimeric_a/b-barrel"/>
</dbReference>
<dbReference type="InterPro" id="IPR006314">
    <property type="entry name" value="Dyp_peroxidase"/>
</dbReference>
<comment type="cofactor">
    <cofactor evidence="1">
        <name>heme b</name>
        <dbReference type="ChEBI" id="CHEBI:60344"/>
    </cofactor>
</comment>
<keyword evidence="3" id="KW-0479">Metal-binding</keyword>
<dbReference type="EMBL" id="JAOVZQ010000001">
    <property type="protein sequence ID" value="MCY0095720.1"/>
    <property type="molecule type" value="Genomic_DNA"/>
</dbReference>
<evidence type="ECO:0000256" key="5">
    <source>
        <dbReference type="ARBA" id="ARBA00023004"/>
    </source>
</evidence>
<evidence type="ECO:0000256" key="1">
    <source>
        <dbReference type="ARBA" id="ARBA00001970"/>
    </source>
</evidence>
<keyword evidence="8" id="KW-1185">Reference proteome</keyword>
<dbReference type="PROSITE" id="PS51404">
    <property type="entry name" value="DYP_PEROXIDASE"/>
    <property type="match status" value="1"/>
</dbReference>
<keyword evidence="5" id="KW-0408">Iron</keyword>
<evidence type="ECO:0000313" key="7">
    <source>
        <dbReference type="EMBL" id="MCY0095720.1"/>
    </source>
</evidence>
<evidence type="ECO:0008006" key="9">
    <source>
        <dbReference type="Google" id="ProtNLM"/>
    </source>
</evidence>
<evidence type="ECO:0000256" key="3">
    <source>
        <dbReference type="ARBA" id="ARBA00022723"/>
    </source>
</evidence>
<organism evidence="7 8">
    <name type="scientific">Hoeflea ulvae</name>
    <dbReference type="NCBI Taxonomy" id="2983764"/>
    <lineage>
        <taxon>Bacteria</taxon>
        <taxon>Pseudomonadati</taxon>
        <taxon>Pseudomonadota</taxon>
        <taxon>Alphaproteobacteria</taxon>
        <taxon>Hyphomicrobiales</taxon>
        <taxon>Rhizobiaceae</taxon>
        <taxon>Hoeflea</taxon>
    </lineage>
</organism>
<sequence>MAATKKKHWKLKDSIARETQGFVASGFGSLKHGCALFLELPDAGNGKWIAALQTEFPVTPAFAVGGGAHVSQAVSIAFTWSGLQRLQMPKTALASFSAPFREGMFEENRMRRLGDKRKGEWQDTVIDATPRWSGNTQSHRSRKAVGAYSVEADTGPAAAETDGTIGQAVHALVLIYTEDEAGTRKAASEIGALLESHDVRVVHSLSLQLDEDDSRPGREHFGFADGISQPVPFDERDGIRLDGQAVKQADMINGAPLGEFLMGHLNGHQEIAPGPVVPGQVNGEADPRPYRAGLPEHPDARSFYDIGRNGTYLVVRELRQDVAAFWRSMEEAAEVIRKADPKATTVTAEWLAEKVVGRNRDGDVLRPQGRQPQGGDGRPDNDFLYFDDDRHGHGCPLGSHVRRANPRDSLAPREGMKQSLLSAANNHRILRRGRNYGPRIDRTDTDDGADRGLLFMCLNTDIARQFEFIQQTWLLNPDFSTLFEEVDPLVGPDGWMTIPQDPLRRRIQVKTFVQLAGGEYFFLPSLPALRYLALL</sequence>
<comment type="caution">
    <text evidence="7">The sequence shown here is derived from an EMBL/GenBank/DDBJ whole genome shotgun (WGS) entry which is preliminary data.</text>
</comment>
<evidence type="ECO:0000256" key="4">
    <source>
        <dbReference type="ARBA" id="ARBA00023002"/>
    </source>
</evidence>
<reference evidence="7" key="1">
    <citation type="submission" date="2022-10" db="EMBL/GenBank/DDBJ databases">
        <title>Hoeflea sp. J2-29, isolated from marine algae.</title>
        <authorList>
            <person name="Kristyanto S."/>
            <person name="Kim J.M."/>
            <person name="Jeon C.O."/>
        </authorList>
    </citation>
    <scope>NUCLEOTIDE SEQUENCE</scope>
    <source>
        <strain evidence="7">J2-29</strain>
    </source>
</reference>
<dbReference type="SUPFAM" id="SSF54909">
    <property type="entry name" value="Dimeric alpha+beta barrel"/>
    <property type="match status" value="1"/>
</dbReference>
<keyword evidence="2" id="KW-0575">Peroxidase</keyword>
<feature type="region of interest" description="Disordered" evidence="6">
    <location>
        <begin position="360"/>
        <end position="382"/>
    </location>
</feature>
<evidence type="ECO:0000256" key="2">
    <source>
        <dbReference type="ARBA" id="ARBA00022559"/>
    </source>
</evidence>
<name>A0ABT3YIJ2_9HYPH</name>